<protein>
    <submittedName>
        <fullName evidence="2">E3 ubiquitin-protein ligase HERC2</fullName>
    </submittedName>
</protein>
<reference evidence="2 3" key="1">
    <citation type="submission" date="2016-02" db="EMBL/GenBank/DDBJ databases">
        <title>Genome analysis of coral dinoflagellate symbionts highlights evolutionary adaptations to a symbiotic lifestyle.</title>
        <authorList>
            <person name="Aranda M."/>
            <person name="Li Y."/>
            <person name="Liew Y.J."/>
            <person name="Baumgarten S."/>
            <person name="Simakov O."/>
            <person name="Wilson M."/>
            <person name="Piel J."/>
            <person name="Ashoor H."/>
            <person name="Bougouffa S."/>
            <person name="Bajic V.B."/>
            <person name="Ryu T."/>
            <person name="Ravasi T."/>
            <person name="Bayer T."/>
            <person name="Micklem G."/>
            <person name="Kim H."/>
            <person name="Bhak J."/>
            <person name="Lajeunesse T.C."/>
            <person name="Voolstra C.R."/>
        </authorList>
    </citation>
    <scope>NUCLEOTIDE SEQUENCE [LARGE SCALE GENOMIC DNA]</scope>
    <source>
        <strain evidence="2 3">CCMP2467</strain>
    </source>
</reference>
<evidence type="ECO:0000256" key="1">
    <source>
        <dbReference type="ARBA" id="ARBA00022737"/>
    </source>
</evidence>
<dbReference type="InterPro" id="IPR009091">
    <property type="entry name" value="RCC1/BLIP-II"/>
</dbReference>
<dbReference type="OMA" id="MEMEMSH"/>
<dbReference type="PANTHER" id="PTHR22870">
    <property type="entry name" value="REGULATOR OF CHROMOSOME CONDENSATION"/>
    <property type="match status" value="1"/>
</dbReference>
<organism evidence="2 3">
    <name type="scientific">Symbiodinium microadriaticum</name>
    <name type="common">Dinoflagellate</name>
    <name type="synonym">Zooxanthella microadriatica</name>
    <dbReference type="NCBI Taxonomy" id="2951"/>
    <lineage>
        <taxon>Eukaryota</taxon>
        <taxon>Sar</taxon>
        <taxon>Alveolata</taxon>
        <taxon>Dinophyceae</taxon>
        <taxon>Suessiales</taxon>
        <taxon>Symbiodiniaceae</taxon>
        <taxon>Symbiodinium</taxon>
    </lineage>
</organism>
<dbReference type="Pfam" id="PF20717">
    <property type="entry name" value="DUF6829"/>
    <property type="match status" value="3"/>
</dbReference>
<dbReference type="InterPro" id="IPR049232">
    <property type="entry name" value="DUF6829"/>
</dbReference>
<dbReference type="EMBL" id="LSRX01001393">
    <property type="protein sequence ID" value="OLP80286.1"/>
    <property type="molecule type" value="Genomic_DNA"/>
</dbReference>
<evidence type="ECO:0000313" key="3">
    <source>
        <dbReference type="Proteomes" id="UP000186817"/>
    </source>
</evidence>
<proteinExistence type="predicted"/>
<dbReference type="OrthoDB" id="432401at2759"/>
<dbReference type="Proteomes" id="UP000186817">
    <property type="component" value="Unassembled WGS sequence"/>
</dbReference>
<dbReference type="PANTHER" id="PTHR22870:SF446">
    <property type="entry name" value="REGULATOR OF CHROMOSOME CONDENSATION DOMAIN-CONTAINING PROTEIN"/>
    <property type="match status" value="1"/>
</dbReference>
<keyword evidence="3" id="KW-1185">Reference proteome</keyword>
<gene>
    <name evidence="2" type="primary">HERC2</name>
    <name evidence="2" type="ORF">AK812_SmicGene39319</name>
</gene>
<dbReference type="InterPro" id="IPR051210">
    <property type="entry name" value="Ub_ligase/GEF_domain"/>
</dbReference>
<evidence type="ECO:0000313" key="2">
    <source>
        <dbReference type="EMBL" id="OLP80286.1"/>
    </source>
</evidence>
<dbReference type="Gene3D" id="2.130.10.30">
    <property type="entry name" value="Regulator of chromosome condensation 1/beta-lactamase-inhibitor protein II"/>
    <property type="match status" value="3"/>
</dbReference>
<name>A0A1Q9CBJ4_SYMMI</name>
<comment type="caution">
    <text evidence="2">The sequence shown here is derived from an EMBL/GenBank/DDBJ whole genome shotgun (WGS) entry which is preliminary data.</text>
</comment>
<keyword evidence="1" id="KW-0677">Repeat</keyword>
<accession>A0A1Q9CBJ4</accession>
<sequence length="1622" mass="175525">MLKAGSAINAEDTGERLAVHIAMRNGHFQTAAFLNERWLEQYGSAKTYERRSRKVLDGAQSVTEAKLMSGDVLTLHVNQVQLKASMHGVTCLGLAFAALLGDRSVVAWGAGGDCSAVQGQLKNVQQIQDSNQAFAAIRSDGSVVTWGSSDYGGDSSAVQDQLRDVQQIQASKHAFAAILGDGSVVTWGSAGVGGHSSAVHEQLRDVQHIQASEGAFAAILGDGSVVTWGNATFGGDSSAVQEQLKNVQQIQASGGAFAAILGDGSVVTWGKADYGGDSSLVQDQLRDVQQIQASSRAFAAILSDGSLVTWGEAGDTKNSDWDESFAEQLAQQMQMGLSEKDFLATANETFTELGFFSAKETVDKKRTVGALLAVFWIVASQYDQFVRGQAEGVRLSKSSWDHLQDWTRNTVCLTKSHSMVSAMLVYVAIMNVGKIKPFRAAFAPEEDEPAEALARILHRSPMLVPSFAKLEPEQQHVILSALKADFNFGQFLQAENLPASLFTVRQILAEGGAASGDILGFFLFRIFAAMSGILGPKSLEGSIFMTETNYKNFEVGLDTLQHLMEDGAVRVYDRFLVARAKGQGLHFQIDGPEHLSRKASLEVDVDESVASLARCAQSALEARTGRLLNSCGEVLDGASSIKRARLQNGDVLTLQVKQVALAATKRRRLCSAFAAILGDGSVITWSDADDGGDHSVVREQLKNVQQVQASSFAFAAILGDGSVVTWGHVYYGGDSSAVRQQLRDVQRIQASNGAFAAILGDGSVVTWGNAADGGDSSAVQDQLRDVQQIQASVRAFAAILVDGSVVTWGDALWGGDSSSVHEQLRDVQQIQASERAFAAILGDGSVVTWGSAVYGGDSGTAQDQLRDVQQMQASLHSFAAILGDGSVVTWGNAQNGGDSSAVQAQLRNVKQIQASVGAFAAILVDGSVVTWGNSDSGGDSRAVQDQLRDVQQIQASKWAFAAILDDGSVVTWGDAEDGGDSSAVQEQLKNVQHIQASGRAFAAILGDGSVMSWGHADFGGDSSAVQGQLRDVQQIQAAYGAFAAILRDGSVVTWGDADYCGKNSAAQDQNPLPIPAHNEGCQRDQRALVRLACMMRAFDSKAGAEVAAAWRRLAEPRRNRLVDFLNADGIKITPGFLLYNAPAFLDSAKQNPGQFPLEMTFEVLVGCLQLDRVRPDSDENVASSEIFLPFTAMEMEMSHDFSSMHKLLGTPGQKGDVMGNLIISPWQLQNDKSKLDDLENDAGQLFMELTPQTGLKENLYLKQLQQQFPELGFFRHTDEQTKALLRQTLARLLAVYWTATDQPEAFTRGQDIERKLSDNSWSKIRELTQNSLESGEVFNAVWTVMAVMDVARLPKFRQQLAPDCSTPTQVLNHVLSNSPKVLPSFVRMPQEAQALARDCLVSEFVFAEFIWAEIPPASVTAVKRMLSDSRAGLTSKTKYLGVFLYCVFVEMPGHPLQIEIRDPEQGQALSKAFEAMEEESKYALSRFLAADGIHQKPAFAFQNARNFLQKAIENREVGPLAAMLVLRKVCEGVKEKFQHQGRAVLTVRLSRLAQFAEEFKGRLSEALSTMAALGDGQALRAFLNALHDIFHSAPGASDSFDRDPVRWLDRDLAEFRCFDAEK</sequence>
<dbReference type="SUPFAM" id="SSF50985">
    <property type="entry name" value="RCC1/BLIP-II"/>
    <property type="match status" value="3"/>
</dbReference>